<reference evidence="2" key="2">
    <citation type="submission" date="2015-01" db="EMBL/GenBank/DDBJ databases">
        <title>Evolutionary Origins and Diversification of the Mycorrhizal Mutualists.</title>
        <authorList>
            <consortium name="DOE Joint Genome Institute"/>
            <consortium name="Mycorrhizal Genomics Consortium"/>
            <person name="Kohler A."/>
            <person name="Kuo A."/>
            <person name="Nagy L.G."/>
            <person name="Floudas D."/>
            <person name="Copeland A."/>
            <person name="Barry K.W."/>
            <person name="Cichocki N."/>
            <person name="Veneault-Fourrey C."/>
            <person name="LaButti K."/>
            <person name="Lindquist E.A."/>
            <person name="Lipzen A."/>
            <person name="Lundell T."/>
            <person name="Morin E."/>
            <person name="Murat C."/>
            <person name="Riley R."/>
            <person name="Ohm R."/>
            <person name="Sun H."/>
            <person name="Tunlid A."/>
            <person name="Henrissat B."/>
            <person name="Grigoriev I.V."/>
            <person name="Hibbett D.S."/>
            <person name="Martin F."/>
        </authorList>
    </citation>
    <scope>NUCLEOTIDE SEQUENCE [LARGE SCALE GENOMIC DNA]</scope>
    <source>
        <strain evidence="2">F 1598</strain>
    </source>
</reference>
<dbReference type="HOGENOM" id="CLU_2085696_0_0_1"/>
<dbReference type="Proteomes" id="UP000054166">
    <property type="component" value="Unassembled WGS sequence"/>
</dbReference>
<accession>A0A0C3F0U7</accession>
<reference evidence="1 2" key="1">
    <citation type="submission" date="2014-04" db="EMBL/GenBank/DDBJ databases">
        <authorList>
            <consortium name="DOE Joint Genome Institute"/>
            <person name="Kuo A."/>
            <person name="Tarkka M."/>
            <person name="Buscot F."/>
            <person name="Kohler A."/>
            <person name="Nagy L.G."/>
            <person name="Floudas D."/>
            <person name="Copeland A."/>
            <person name="Barry K.W."/>
            <person name="Cichocki N."/>
            <person name="Veneault-Fourrey C."/>
            <person name="LaButti K."/>
            <person name="Lindquist E.A."/>
            <person name="Lipzen A."/>
            <person name="Lundell T."/>
            <person name="Morin E."/>
            <person name="Murat C."/>
            <person name="Sun H."/>
            <person name="Tunlid A."/>
            <person name="Henrissat B."/>
            <person name="Grigoriev I.V."/>
            <person name="Hibbett D.S."/>
            <person name="Martin F."/>
            <person name="Nordberg H.P."/>
            <person name="Cantor M.N."/>
            <person name="Hua S.X."/>
        </authorList>
    </citation>
    <scope>NUCLEOTIDE SEQUENCE [LARGE SCALE GENOMIC DNA]</scope>
    <source>
        <strain evidence="1 2">F 1598</strain>
    </source>
</reference>
<dbReference type="InParanoid" id="A0A0C3F0U7"/>
<proteinExistence type="predicted"/>
<organism evidence="1 2">
    <name type="scientific">Piloderma croceum (strain F 1598)</name>
    <dbReference type="NCBI Taxonomy" id="765440"/>
    <lineage>
        <taxon>Eukaryota</taxon>
        <taxon>Fungi</taxon>
        <taxon>Dikarya</taxon>
        <taxon>Basidiomycota</taxon>
        <taxon>Agaricomycotina</taxon>
        <taxon>Agaricomycetes</taxon>
        <taxon>Agaricomycetidae</taxon>
        <taxon>Atheliales</taxon>
        <taxon>Atheliaceae</taxon>
        <taxon>Piloderma</taxon>
    </lineage>
</organism>
<dbReference type="EMBL" id="KN833079">
    <property type="protein sequence ID" value="KIM73571.1"/>
    <property type="molecule type" value="Genomic_DNA"/>
</dbReference>
<sequence>MHGTATHLRIDLSLSTRPLRSFPRTFVGNVLISTTVSPSSVISVIPLFITSLRICVSGFSVSLVYHRQIAAESFIPLYIPNAVLNLPVNIVDLIALRALPNLYTYPRPHHHGELHKR</sequence>
<protein>
    <submittedName>
        <fullName evidence="1">Uncharacterized protein</fullName>
    </submittedName>
</protein>
<keyword evidence="2" id="KW-1185">Reference proteome</keyword>
<dbReference type="AlphaFoldDB" id="A0A0C3F0U7"/>
<name>A0A0C3F0U7_PILCF</name>
<evidence type="ECO:0000313" key="2">
    <source>
        <dbReference type="Proteomes" id="UP000054166"/>
    </source>
</evidence>
<gene>
    <name evidence="1" type="ORF">PILCRDRAFT_725819</name>
</gene>
<evidence type="ECO:0000313" key="1">
    <source>
        <dbReference type="EMBL" id="KIM73571.1"/>
    </source>
</evidence>